<evidence type="ECO:0000259" key="8">
    <source>
        <dbReference type="PROSITE" id="PS50198"/>
    </source>
</evidence>
<feature type="signal peptide" evidence="7">
    <location>
        <begin position="1"/>
        <end position="19"/>
    </location>
</feature>
<dbReference type="RefSeq" id="WP_154571366.1">
    <property type="nucleotide sequence ID" value="NZ_VWSJ01000039.1"/>
</dbReference>
<dbReference type="InterPro" id="IPR027304">
    <property type="entry name" value="Trigger_fact/SurA_dom_sf"/>
</dbReference>
<gene>
    <name evidence="9" type="ORF">F1B92_08085</name>
</gene>
<comment type="catalytic activity">
    <reaction evidence="1">
        <text>[protein]-peptidylproline (omega=180) = [protein]-peptidylproline (omega=0)</text>
        <dbReference type="Rhea" id="RHEA:16237"/>
        <dbReference type="Rhea" id="RHEA-COMP:10747"/>
        <dbReference type="Rhea" id="RHEA-COMP:10748"/>
        <dbReference type="ChEBI" id="CHEBI:83833"/>
        <dbReference type="ChEBI" id="CHEBI:83834"/>
        <dbReference type="EC" id="5.2.1.8"/>
    </reaction>
</comment>
<dbReference type="SUPFAM" id="SSF54534">
    <property type="entry name" value="FKBP-like"/>
    <property type="match status" value="1"/>
</dbReference>
<protein>
    <recommendedName>
        <fullName evidence="2">peptidylprolyl isomerase</fullName>
        <ecNumber evidence="2">5.2.1.8</ecNumber>
    </recommendedName>
</protein>
<dbReference type="Proteomes" id="UP000476338">
    <property type="component" value="Unassembled WGS sequence"/>
</dbReference>
<sequence>MKKILFGALSLAVAMSLNAKVFATVDGIEITDVDIAPMFAGVSGVDLNNLPPEIQKQAVDRAIDIRILINAAKKSGIEKSDLYKKQLEIVKDEIALRAWQARELNNTKVSPKETSEYYEKNKDKFIEPAAMNASHILVKDEKTAKDIISTLGKLKGEELSKKFSEIAIQKSIEPIAKQTGGNLGWFAKGQMVKEFGDAAEKLKNGEFTKTPVKTQFGYHIILKNDSRNQKQLSLEEVKPYIENVVKQIKFQENFEKKFKDLKAKAKVEYK</sequence>
<feature type="domain" description="PpiC" evidence="8">
    <location>
        <begin position="128"/>
        <end position="225"/>
    </location>
</feature>
<reference evidence="9 10" key="2">
    <citation type="submission" date="2020-03" db="EMBL/GenBank/DDBJ databases">
        <title>Campylobacter portucalensis sp. nov., a new species of Campylobacter isolated from the reproductive tract of bulls.</title>
        <authorList>
            <person name="Silva M.F."/>
            <person name="Pereira G."/>
            <person name="Carneiro C."/>
            <person name="Hemphill A."/>
            <person name="Mateus L."/>
            <person name="Lopes-Da-Costa L."/>
            <person name="Silva E."/>
        </authorList>
    </citation>
    <scope>NUCLEOTIDE SEQUENCE [LARGE SCALE GENOMIC DNA]</scope>
    <source>
        <strain evidence="9 10">FMV-PI01</strain>
    </source>
</reference>
<dbReference type="InterPro" id="IPR000297">
    <property type="entry name" value="PPIase_PpiC"/>
</dbReference>
<evidence type="ECO:0000313" key="10">
    <source>
        <dbReference type="Proteomes" id="UP000476338"/>
    </source>
</evidence>
<proteinExistence type="predicted"/>
<dbReference type="PROSITE" id="PS50198">
    <property type="entry name" value="PPIC_PPIASE_2"/>
    <property type="match status" value="1"/>
</dbReference>
<dbReference type="InterPro" id="IPR050245">
    <property type="entry name" value="PrsA_foldase"/>
</dbReference>
<evidence type="ECO:0000256" key="3">
    <source>
        <dbReference type="ARBA" id="ARBA00022729"/>
    </source>
</evidence>
<dbReference type="PANTHER" id="PTHR47245">
    <property type="entry name" value="PEPTIDYLPROLYL ISOMERASE"/>
    <property type="match status" value="1"/>
</dbReference>
<dbReference type="GO" id="GO:0003755">
    <property type="term" value="F:peptidyl-prolyl cis-trans isomerase activity"/>
    <property type="evidence" value="ECO:0007669"/>
    <property type="project" value="UniProtKB-KW"/>
</dbReference>
<organism evidence="9 10">
    <name type="scientific">Campylobacter portucalensis</name>
    <dbReference type="NCBI Taxonomy" id="2608384"/>
    <lineage>
        <taxon>Bacteria</taxon>
        <taxon>Pseudomonadati</taxon>
        <taxon>Campylobacterota</taxon>
        <taxon>Epsilonproteobacteria</taxon>
        <taxon>Campylobacterales</taxon>
        <taxon>Campylobacteraceae</taxon>
        <taxon>Campylobacter</taxon>
    </lineage>
</organism>
<evidence type="ECO:0000256" key="7">
    <source>
        <dbReference type="SAM" id="SignalP"/>
    </source>
</evidence>
<name>A0A6L5WLF4_9BACT</name>
<keyword evidence="4 6" id="KW-0697">Rotamase</keyword>
<evidence type="ECO:0000256" key="5">
    <source>
        <dbReference type="ARBA" id="ARBA00023235"/>
    </source>
</evidence>
<dbReference type="Gene3D" id="1.10.8.1040">
    <property type="match status" value="1"/>
</dbReference>
<accession>A0A6L5WLF4</accession>
<keyword evidence="3 7" id="KW-0732">Signal</keyword>
<dbReference type="EMBL" id="VWSJ01000039">
    <property type="protein sequence ID" value="MSN97117.1"/>
    <property type="molecule type" value="Genomic_DNA"/>
</dbReference>
<dbReference type="InterPro" id="IPR046357">
    <property type="entry name" value="PPIase_dom_sf"/>
</dbReference>
<evidence type="ECO:0000313" key="9">
    <source>
        <dbReference type="EMBL" id="MSN97117.1"/>
    </source>
</evidence>
<comment type="caution">
    <text evidence="9">The sequence shown here is derived from an EMBL/GenBank/DDBJ whole genome shotgun (WGS) entry which is preliminary data.</text>
</comment>
<feature type="chain" id="PRO_5026906216" description="peptidylprolyl isomerase" evidence="7">
    <location>
        <begin position="20"/>
        <end position="270"/>
    </location>
</feature>
<dbReference type="AlphaFoldDB" id="A0A6L5WLF4"/>
<evidence type="ECO:0000256" key="6">
    <source>
        <dbReference type="PROSITE-ProRule" id="PRU00278"/>
    </source>
</evidence>
<dbReference type="Pfam" id="PF00639">
    <property type="entry name" value="Rotamase"/>
    <property type="match status" value="1"/>
</dbReference>
<keyword evidence="10" id="KW-1185">Reference proteome</keyword>
<dbReference type="SUPFAM" id="SSF109998">
    <property type="entry name" value="Triger factor/SurA peptide-binding domain-like"/>
    <property type="match status" value="1"/>
</dbReference>
<evidence type="ECO:0000256" key="2">
    <source>
        <dbReference type="ARBA" id="ARBA00013194"/>
    </source>
</evidence>
<dbReference type="EC" id="5.2.1.8" evidence="2"/>
<evidence type="ECO:0000256" key="1">
    <source>
        <dbReference type="ARBA" id="ARBA00000971"/>
    </source>
</evidence>
<evidence type="ECO:0000256" key="4">
    <source>
        <dbReference type="ARBA" id="ARBA00023110"/>
    </source>
</evidence>
<reference evidence="9 10" key="1">
    <citation type="submission" date="2019-09" db="EMBL/GenBank/DDBJ databases">
        <authorList>
            <person name="Silva M."/>
            <person name="Pereira G."/>
            <person name="Lopes-Da-Costa L."/>
            <person name="Silva E."/>
        </authorList>
    </citation>
    <scope>NUCLEOTIDE SEQUENCE [LARGE SCALE GENOMIC DNA]</scope>
    <source>
        <strain evidence="9 10">FMV-PI01</strain>
    </source>
</reference>
<dbReference type="PANTHER" id="PTHR47245:SF1">
    <property type="entry name" value="FOLDASE PROTEIN PRSA"/>
    <property type="match status" value="1"/>
</dbReference>
<dbReference type="Gene3D" id="3.10.50.40">
    <property type="match status" value="1"/>
</dbReference>
<keyword evidence="5 6" id="KW-0413">Isomerase</keyword>